<name>A0A183A1I3_9TREM</name>
<organism evidence="3">
    <name type="scientific">Echinostoma caproni</name>
    <dbReference type="NCBI Taxonomy" id="27848"/>
    <lineage>
        <taxon>Eukaryota</taxon>
        <taxon>Metazoa</taxon>
        <taxon>Spiralia</taxon>
        <taxon>Lophotrochozoa</taxon>
        <taxon>Platyhelminthes</taxon>
        <taxon>Trematoda</taxon>
        <taxon>Digenea</taxon>
        <taxon>Plagiorchiida</taxon>
        <taxon>Echinostomata</taxon>
        <taxon>Echinostomatoidea</taxon>
        <taxon>Echinostomatidae</taxon>
        <taxon>Echinostoma</taxon>
    </lineage>
</organism>
<dbReference type="Proteomes" id="UP000272942">
    <property type="component" value="Unassembled WGS sequence"/>
</dbReference>
<reference evidence="1 2" key="2">
    <citation type="submission" date="2018-11" db="EMBL/GenBank/DDBJ databases">
        <authorList>
            <consortium name="Pathogen Informatics"/>
        </authorList>
    </citation>
    <scope>NUCLEOTIDE SEQUENCE [LARGE SCALE GENOMIC DNA]</scope>
    <source>
        <strain evidence="1 2">Egypt</strain>
    </source>
</reference>
<dbReference type="WBParaSite" id="ECPE_0000081801-mRNA-1">
    <property type="protein sequence ID" value="ECPE_0000081801-mRNA-1"/>
    <property type="gene ID" value="ECPE_0000081801"/>
</dbReference>
<keyword evidence="2" id="KW-1185">Reference proteome</keyword>
<dbReference type="OrthoDB" id="5414888at2759"/>
<dbReference type="AlphaFoldDB" id="A0A183A1I3"/>
<reference evidence="3" key="1">
    <citation type="submission" date="2016-06" db="UniProtKB">
        <authorList>
            <consortium name="WormBaseParasite"/>
        </authorList>
    </citation>
    <scope>IDENTIFICATION</scope>
</reference>
<evidence type="ECO:0000313" key="3">
    <source>
        <dbReference type="WBParaSite" id="ECPE_0000081801-mRNA-1"/>
    </source>
</evidence>
<evidence type="ECO:0000313" key="1">
    <source>
        <dbReference type="EMBL" id="VDP29445.1"/>
    </source>
</evidence>
<sequence length="111" mass="12151">MSGGQWGCLRVWNPISGRCELEIRGPLDRRPSALTQTSGVTGKVNRESIEYGLHSIVDLQVTEVKPHEGYPAVPADDTGLVPKLVLVRQSNHVEFYNPSTGKLISERIAVA</sequence>
<dbReference type="EMBL" id="UZAN01003423">
    <property type="protein sequence ID" value="VDP29445.1"/>
    <property type="molecule type" value="Genomic_DNA"/>
</dbReference>
<accession>A0A183A1I3</accession>
<gene>
    <name evidence="1" type="ORF">ECPE_LOCUS818</name>
</gene>
<proteinExistence type="predicted"/>
<protein>
    <submittedName>
        <fullName evidence="3">UnbV_ASPIC domain-containing protein</fullName>
    </submittedName>
</protein>
<evidence type="ECO:0000313" key="2">
    <source>
        <dbReference type="Proteomes" id="UP000272942"/>
    </source>
</evidence>